<reference evidence="1 2" key="1">
    <citation type="submission" date="2017-10" db="EMBL/GenBank/DDBJ databases">
        <title>Sequencing the genomes of 1000 actinobacteria strains.</title>
        <authorList>
            <person name="Klenk H.-P."/>
        </authorList>
    </citation>
    <scope>NUCLEOTIDE SEQUENCE [LARGE SCALE GENOMIC DNA]</scope>
    <source>
        <strain evidence="1 2">DSM 20688</strain>
    </source>
</reference>
<dbReference type="AlphaFoldDB" id="A0A2A9DN90"/>
<dbReference type="EMBL" id="PDJF01000001">
    <property type="protein sequence ID" value="PFG27422.1"/>
    <property type="molecule type" value="Genomic_DNA"/>
</dbReference>
<dbReference type="Proteomes" id="UP000221653">
    <property type="component" value="Unassembled WGS sequence"/>
</dbReference>
<gene>
    <name evidence="1" type="ORF">ATK06_0480</name>
</gene>
<evidence type="ECO:0000313" key="1">
    <source>
        <dbReference type="EMBL" id="PFG27422.1"/>
    </source>
</evidence>
<organism evidence="1 2">
    <name type="scientific">Corynebacterium renale</name>
    <dbReference type="NCBI Taxonomy" id="1724"/>
    <lineage>
        <taxon>Bacteria</taxon>
        <taxon>Bacillati</taxon>
        <taxon>Actinomycetota</taxon>
        <taxon>Actinomycetes</taxon>
        <taxon>Mycobacteriales</taxon>
        <taxon>Corynebacteriaceae</taxon>
        <taxon>Corynebacterium</taxon>
    </lineage>
</organism>
<protein>
    <submittedName>
        <fullName evidence="1">Uncharacterized protein</fullName>
    </submittedName>
</protein>
<name>A0A2A9DN90_9CORY</name>
<proteinExistence type="predicted"/>
<accession>A0A2A9DN90</accession>
<keyword evidence="2" id="KW-1185">Reference proteome</keyword>
<evidence type="ECO:0000313" key="2">
    <source>
        <dbReference type="Proteomes" id="UP000221653"/>
    </source>
</evidence>
<sequence length="63" mass="7182">MMDTSTLEYVAYLNGVFESEIKYLAGEDRAKEIIAEAKASARRFCRENALRRGDHATAEFYSD</sequence>
<comment type="caution">
    <text evidence="1">The sequence shown here is derived from an EMBL/GenBank/DDBJ whole genome shotgun (WGS) entry which is preliminary data.</text>
</comment>
<dbReference type="RefSeq" id="WP_048378851.1">
    <property type="nucleotide sequence ID" value="NZ_LDYE01000002.1"/>
</dbReference>
<dbReference type="STRING" id="1724.GCA_001044175_00736"/>